<dbReference type="GO" id="GO:0009055">
    <property type="term" value="F:electron transfer activity"/>
    <property type="evidence" value="ECO:0007669"/>
    <property type="project" value="InterPro"/>
</dbReference>
<dbReference type="GO" id="GO:0020037">
    <property type="term" value="F:heme binding"/>
    <property type="evidence" value="ECO:0007669"/>
    <property type="project" value="InterPro"/>
</dbReference>
<dbReference type="PANTHER" id="PTHR30600">
    <property type="entry name" value="CYTOCHROME C PEROXIDASE-RELATED"/>
    <property type="match status" value="1"/>
</dbReference>
<keyword evidence="3 7" id="KW-0479">Metal-binding</keyword>
<evidence type="ECO:0000256" key="3">
    <source>
        <dbReference type="ARBA" id="ARBA00022723"/>
    </source>
</evidence>
<keyword evidence="6 7" id="KW-0408">Iron</keyword>
<gene>
    <name evidence="9" type="ORF">DENIS_2129</name>
</gene>
<evidence type="ECO:0000256" key="7">
    <source>
        <dbReference type="PROSITE-ProRule" id="PRU00433"/>
    </source>
</evidence>
<keyword evidence="5" id="KW-0560">Oxidoreductase</keyword>
<dbReference type="GO" id="GO:0030313">
    <property type="term" value="C:cell envelope"/>
    <property type="evidence" value="ECO:0007669"/>
    <property type="project" value="UniProtKB-SubCell"/>
</dbReference>
<comment type="caution">
    <text evidence="9">The sequence shown here is derived from an EMBL/GenBank/DDBJ whole genome shotgun (WGS) entry which is preliminary data.</text>
</comment>
<dbReference type="OrthoDB" id="9805202at2"/>
<dbReference type="AlphaFoldDB" id="A0A401FW41"/>
<dbReference type="Gene3D" id="1.10.760.10">
    <property type="entry name" value="Cytochrome c-like domain"/>
    <property type="match status" value="2"/>
</dbReference>
<evidence type="ECO:0000256" key="1">
    <source>
        <dbReference type="ARBA" id="ARBA00004196"/>
    </source>
</evidence>
<dbReference type="GO" id="GO:0004130">
    <property type="term" value="F:cytochrome-c peroxidase activity"/>
    <property type="evidence" value="ECO:0007669"/>
    <property type="project" value="TreeGrafter"/>
</dbReference>
<evidence type="ECO:0000256" key="5">
    <source>
        <dbReference type="ARBA" id="ARBA00023002"/>
    </source>
</evidence>
<proteinExistence type="predicted"/>
<reference evidence="10" key="2">
    <citation type="submission" date="2019-01" db="EMBL/GenBank/DDBJ databases">
        <title>Genome sequence of Desulfonema ishimotonii strain Tokyo 01.</title>
        <authorList>
            <person name="Fukui M."/>
        </authorList>
    </citation>
    <scope>NUCLEOTIDE SEQUENCE [LARGE SCALE GENOMIC DNA]</scope>
    <source>
        <strain evidence="10">Tokyo 01</strain>
    </source>
</reference>
<evidence type="ECO:0000256" key="6">
    <source>
        <dbReference type="ARBA" id="ARBA00023004"/>
    </source>
</evidence>
<evidence type="ECO:0000313" key="9">
    <source>
        <dbReference type="EMBL" id="GBC61169.1"/>
    </source>
</evidence>
<dbReference type="SUPFAM" id="SSF46626">
    <property type="entry name" value="Cytochrome c"/>
    <property type="match status" value="2"/>
</dbReference>
<sequence length="404" mass="44038">MIKKTGTSLAILVSVLSIGIGSAWGLSAIESLGQKIFMDEDLSINRNQSCMTCHHPAVAFVDPVNTRNPYCSVVSEGSIAGLFGGRNAPTATYAGFSPVFGWDKNIGGYVGGLFWDGRATGESLKDPLAEQAQGPFLNPVEMALGIPDPDNPDKMVPDLVIERISESTYACQFEKVFPGTNFEKALEKAEDGNRKLLYKIYDNVARAIAAFEKSEKLNRFCSVFDEFWEECKNSNIDISLIGIATDLQDVPRGILSQEQLEGLALFNGKGQCALCHVLTDYEEGVIPPLFTDFTYDNLGIPANPLLEGNPTDYGLGGILGETDQNGKFKVSTLRNIARTPPYGHNGFFATLEEIVHFYNTRDVPDEGWPPPEVPENVNTTELGNLGLTLDEEAAIVAFMKCLSD</sequence>
<evidence type="ECO:0000256" key="4">
    <source>
        <dbReference type="ARBA" id="ARBA00022729"/>
    </source>
</evidence>
<dbReference type="GO" id="GO:0046872">
    <property type="term" value="F:metal ion binding"/>
    <property type="evidence" value="ECO:0007669"/>
    <property type="project" value="UniProtKB-KW"/>
</dbReference>
<dbReference type="InterPro" id="IPR009056">
    <property type="entry name" value="Cyt_c-like_dom"/>
</dbReference>
<reference evidence="10" key="1">
    <citation type="submission" date="2017-11" db="EMBL/GenBank/DDBJ databases">
        <authorList>
            <person name="Watanabe M."/>
            <person name="Kojima H."/>
        </authorList>
    </citation>
    <scope>NUCLEOTIDE SEQUENCE [LARGE SCALE GENOMIC DNA]</scope>
    <source>
        <strain evidence="10">Tokyo 01</strain>
    </source>
</reference>
<evidence type="ECO:0000256" key="2">
    <source>
        <dbReference type="ARBA" id="ARBA00022617"/>
    </source>
</evidence>
<keyword evidence="4" id="KW-0732">Signal</keyword>
<keyword evidence="10" id="KW-1185">Reference proteome</keyword>
<accession>A0A401FW41</accession>
<dbReference type="RefSeq" id="WP_124328489.1">
    <property type="nucleotide sequence ID" value="NZ_BEXT01000001.1"/>
</dbReference>
<dbReference type="PANTHER" id="PTHR30600:SF10">
    <property type="entry name" value="BLL6722 PROTEIN"/>
    <property type="match status" value="1"/>
</dbReference>
<feature type="domain" description="Cytochrome c" evidence="8">
    <location>
        <begin position="257"/>
        <end position="403"/>
    </location>
</feature>
<dbReference type="InterPro" id="IPR004852">
    <property type="entry name" value="Di-haem_cyt_c_peroxidsae"/>
</dbReference>
<comment type="subcellular location">
    <subcellularLocation>
        <location evidence="1">Cell envelope</location>
    </subcellularLocation>
</comment>
<dbReference type="PROSITE" id="PS51007">
    <property type="entry name" value="CYTC"/>
    <property type="match status" value="1"/>
</dbReference>
<evidence type="ECO:0000259" key="8">
    <source>
        <dbReference type="PROSITE" id="PS51007"/>
    </source>
</evidence>
<dbReference type="EMBL" id="BEXT01000001">
    <property type="protein sequence ID" value="GBC61169.1"/>
    <property type="molecule type" value="Genomic_DNA"/>
</dbReference>
<dbReference type="Pfam" id="PF03150">
    <property type="entry name" value="CCP_MauG"/>
    <property type="match status" value="1"/>
</dbReference>
<dbReference type="Proteomes" id="UP000288096">
    <property type="component" value="Unassembled WGS sequence"/>
</dbReference>
<organism evidence="9 10">
    <name type="scientific">Desulfonema ishimotonii</name>
    <dbReference type="NCBI Taxonomy" id="45657"/>
    <lineage>
        <taxon>Bacteria</taxon>
        <taxon>Pseudomonadati</taxon>
        <taxon>Thermodesulfobacteriota</taxon>
        <taxon>Desulfobacteria</taxon>
        <taxon>Desulfobacterales</taxon>
        <taxon>Desulfococcaceae</taxon>
        <taxon>Desulfonema</taxon>
    </lineage>
</organism>
<keyword evidence="2 7" id="KW-0349">Heme</keyword>
<dbReference type="InterPro" id="IPR036909">
    <property type="entry name" value="Cyt_c-like_dom_sf"/>
</dbReference>
<evidence type="ECO:0000313" key="10">
    <source>
        <dbReference type="Proteomes" id="UP000288096"/>
    </source>
</evidence>
<protein>
    <submittedName>
        <fullName evidence="9">Cytochrome C</fullName>
    </submittedName>
</protein>
<dbReference type="InterPro" id="IPR051395">
    <property type="entry name" value="Cytochrome_c_Peroxidase/MauG"/>
</dbReference>
<name>A0A401FW41_9BACT</name>